<organism evidence="2 3">
    <name type="scientific">Crepidotus variabilis</name>
    <dbReference type="NCBI Taxonomy" id="179855"/>
    <lineage>
        <taxon>Eukaryota</taxon>
        <taxon>Fungi</taxon>
        <taxon>Dikarya</taxon>
        <taxon>Basidiomycota</taxon>
        <taxon>Agaricomycotina</taxon>
        <taxon>Agaricomycetes</taxon>
        <taxon>Agaricomycetidae</taxon>
        <taxon>Agaricales</taxon>
        <taxon>Agaricineae</taxon>
        <taxon>Crepidotaceae</taxon>
        <taxon>Crepidotus</taxon>
    </lineage>
</organism>
<dbReference type="Proteomes" id="UP000807306">
    <property type="component" value="Unassembled WGS sequence"/>
</dbReference>
<keyword evidence="2" id="KW-0560">Oxidoreductase</keyword>
<dbReference type="OrthoDB" id="10249419at2759"/>
<evidence type="ECO:0000313" key="3">
    <source>
        <dbReference type="Proteomes" id="UP000807306"/>
    </source>
</evidence>
<dbReference type="PANTHER" id="PTHR35006">
    <property type="entry name" value="GLYOXALASE FAMILY PROTEIN (AFU_ORTHOLOGUE AFUA_5G14830)"/>
    <property type="match status" value="1"/>
</dbReference>
<keyword evidence="3" id="KW-1185">Reference proteome</keyword>
<dbReference type="InterPro" id="IPR004360">
    <property type="entry name" value="Glyas_Fos-R_dOase_dom"/>
</dbReference>
<dbReference type="PANTHER" id="PTHR35006:SF2">
    <property type="entry name" value="GLYOXALASE FAMILY PROTEIN (AFU_ORTHOLOGUE AFUA_5G14830)"/>
    <property type="match status" value="1"/>
</dbReference>
<dbReference type="AlphaFoldDB" id="A0A9P6EI55"/>
<name>A0A9P6EI55_9AGAR</name>
<feature type="domain" description="VOC" evidence="1">
    <location>
        <begin position="2"/>
        <end position="149"/>
    </location>
</feature>
<dbReference type="InterPro" id="IPR037523">
    <property type="entry name" value="VOC_core"/>
</dbReference>
<comment type="caution">
    <text evidence="2">The sequence shown here is derived from an EMBL/GenBank/DDBJ whole genome shotgun (WGS) entry which is preliminary data.</text>
</comment>
<reference evidence="2" key="1">
    <citation type="submission" date="2020-11" db="EMBL/GenBank/DDBJ databases">
        <authorList>
            <consortium name="DOE Joint Genome Institute"/>
            <person name="Ahrendt S."/>
            <person name="Riley R."/>
            <person name="Andreopoulos W."/>
            <person name="Labutti K."/>
            <person name="Pangilinan J."/>
            <person name="Ruiz-Duenas F.J."/>
            <person name="Barrasa J.M."/>
            <person name="Sanchez-Garcia M."/>
            <person name="Camarero S."/>
            <person name="Miyauchi S."/>
            <person name="Serrano A."/>
            <person name="Linde D."/>
            <person name="Babiker R."/>
            <person name="Drula E."/>
            <person name="Ayuso-Fernandez I."/>
            <person name="Pacheco R."/>
            <person name="Padilla G."/>
            <person name="Ferreira P."/>
            <person name="Barriuso J."/>
            <person name="Kellner H."/>
            <person name="Castanera R."/>
            <person name="Alfaro M."/>
            <person name="Ramirez L."/>
            <person name="Pisabarro A.G."/>
            <person name="Kuo A."/>
            <person name="Tritt A."/>
            <person name="Lipzen A."/>
            <person name="He G."/>
            <person name="Yan M."/>
            <person name="Ng V."/>
            <person name="Cullen D."/>
            <person name="Martin F."/>
            <person name="Rosso M.-N."/>
            <person name="Henrissat B."/>
            <person name="Hibbett D."/>
            <person name="Martinez A.T."/>
            <person name="Grigoriev I.V."/>
        </authorList>
    </citation>
    <scope>NUCLEOTIDE SEQUENCE</scope>
    <source>
        <strain evidence="2">CBS 506.95</strain>
    </source>
</reference>
<dbReference type="Gene3D" id="3.10.180.10">
    <property type="entry name" value="2,3-Dihydroxybiphenyl 1,2-Dioxygenase, domain 1"/>
    <property type="match status" value="1"/>
</dbReference>
<protein>
    <submittedName>
        <fullName evidence="2">Glyoxalase/Bleomycin resistance protein/Dihydroxybiphenyl dioxygenase</fullName>
    </submittedName>
</protein>
<dbReference type="Pfam" id="PF00903">
    <property type="entry name" value="Glyoxalase"/>
    <property type="match status" value="1"/>
</dbReference>
<dbReference type="GO" id="GO:0051213">
    <property type="term" value="F:dioxygenase activity"/>
    <property type="evidence" value="ECO:0007669"/>
    <property type="project" value="UniProtKB-KW"/>
</dbReference>
<proteinExistence type="predicted"/>
<dbReference type="EMBL" id="MU157842">
    <property type="protein sequence ID" value="KAF9530108.1"/>
    <property type="molecule type" value="Genomic_DNA"/>
</dbReference>
<sequence>MSIQHISLNVSDISKARKFYLAALKPLGYRVFMEFYEGKVLGMGPLTCGPVFWLASCDAPTAHGSDKRHGKDFDFEKESAIQKPRDVTGPLHIAFSASNRQKVREFYEAAIAAGGKCNGPPGLRPEYFMTNYSAYVLDPDGRNIEAICMKPAFWAEPWGALGWGLIGVLGGTGGGLVARYMGWL</sequence>
<dbReference type="PROSITE" id="PS51819">
    <property type="entry name" value="VOC"/>
    <property type="match status" value="1"/>
</dbReference>
<accession>A0A9P6EI55</accession>
<dbReference type="SUPFAM" id="SSF54593">
    <property type="entry name" value="Glyoxalase/Bleomycin resistance protein/Dihydroxybiphenyl dioxygenase"/>
    <property type="match status" value="1"/>
</dbReference>
<evidence type="ECO:0000259" key="1">
    <source>
        <dbReference type="PROSITE" id="PS51819"/>
    </source>
</evidence>
<dbReference type="InterPro" id="IPR029068">
    <property type="entry name" value="Glyas_Bleomycin-R_OHBP_Dase"/>
</dbReference>
<dbReference type="CDD" id="cd07262">
    <property type="entry name" value="VOC_like"/>
    <property type="match status" value="1"/>
</dbReference>
<gene>
    <name evidence="2" type="ORF">CPB83DRAFT_851579</name>
</gene>
<keyword evidence="2" id="KW-0223">Dioxygenase</keyword>
<evidence type="ECO:0000313" key="2">
    <source>
        <dbReference type="EMBL" id="KAF9530108.1"/>
    </source>
</evidence>